<comment type="caution">
    <text evidence="1">The sequence shown here is derived from an EMBL/GenBank/DDBJ whole genome shotgun (WGS) entry which is preliminary data.</text>
</comment>
<dbReference type="EMBL" id="JBBYHS010000009">
    <property type="protein sequence ID" value="MEL1254080.1"/>
    <property type="molecule type" value="Genomic_DNA"/>
</dbReference>
<sequence>MNIYFDEAGNSGQNLLDREQPIYIVVSHNFTIEETEKLLAPLKTVSEEFHFNKIKKYPKYQKPIENILNNPLINYDRIKIAYYNKKFALCAHLVDQLVETSLYHSNLPYYENGLNIMFAQSLYLQTEFFDLKSKYLELLELFQKMIRTKDTNSIDNFYLKAEEIFGAIVEDGEKNFFFPILKSKDYIEEILKSINKFSIDLALPSIILLSDIWHKKENVVINIIHDESKQVEFWKKFISFLSNDITQEKIDVGFDNRKIIYPLQINTIETVDSKNNIQIQLADLIGSSFAYYAKNILLKYNENDTMANIIANTKLAIMNVHPLQPDLSSVYKEYKSNKDDVNPLDFLSSKTLDNEEKFNESYPK</sequence>
<reference evidence="1 2" key="1">
    <citation type="submission" date="2024-04" db="EMBL/GenBank/DDBJ databases">
        <title>Flavobacterium sp. DGU38 16S ribosomal RNA gene Genome sequencing and assembly.</title>
        <authorList>
            <person name="Park S."/>
        </authorList>
    </citation>
    <scope>NUCLEOTIDE SEQUENCE [LARGE SCALE GENOMIC DNA]</scope>
    <source>
        <strain evidence="1 2">DGU38</strain>
    </source>
</reference>
<keyword evidence="2" id="KW-1185">Reference proteome</keyword>
<protein>
    <submittedName>
        <fullName evidence="1">DUF3800 domain-containing protein</fullName>
    </submittedName>
</protein>
<name>A0ABU9IPH3_9FLAO</name>
<dbReference type="Proteomes" id="UP001485226">
    <property type="component" value="Unassembled WGS sequence"/>
</dbReference>
<dbReference type="Pfam" id="PF12686">
    <property type="entry name" value="DUF3800"/>
    <property type="match status" value="1"/>
</dbReference>
<gene>
    <name evidence="1" type="ORF">AAEO57_09860</name>
</gene>
<dbReference type="RefSeq" id="WP_341692087.1">
    <property type="nucleotide sequence ID" value="NZ_JBBYHS010000009.1"/>
</dbReference>
<evidence type="ECO:0000313" key="1">
    <source>
        <dbReference type="EMBL" id="MEL1254080.1"/>
    </source>
</evidence>
<evidence type="ECO:0000313" key="2">
    <source>
        <dbReference type="Proteomes" id="UP001485226"/>
    </source>
</evidence>
<organism evidence="1 2">
    <name type="scientific">Flavobacterium calami</name>
    <dbReference type="NCBI Taxonomy" id="3139144"/>
    <lineage>
        <taxon>Bacteria</taxon>
        <taxon>Pseudomonadati</taxon>
        <taxon>Bacteroidota</taxon>
        <taxon>Flavobacteriia</taxon>
        <taxon>Flavobacteriales</taxon>
        <taxon>Flavobacteriaceae</taxon>
        <taxon>Flavobacterium</taxon>
    </lineage>
</organism>
<dbReference type="InterPro" id="IPR024524">
    <property type="entry name" value="DUF3800"/>
</dbReference>
<accession>A0ABU9IPH3</accession>
<proteinExistence type="predicted"/>